<dbReference type="SUPFAM" id="SSF46785">
    <property type="entry name" value="Winged helix' DNA-binding domain"/>
    <property type="match status" value="1"/>
</dbReference>
<dbReference type="PANTHER" id="PTHR30346:SF0">
    <property type="entry name" value="HCA OPERON TRANSCRIPTIONAL ACTIVATOR HCAR"/>
    <property type="match status" value="1"/>
</dbReference>
<dbReference type="PANTHER" id="PTHR30346">
    <property type="entry name" value="TRANSCRIPTIONAL DUAL REGULATOR HCAR-RELATED"/>
    <property type="match status" value="1"/>
</dbReference>
<evidence type="ECO:0000259" key="5">
    <source>
        <dbReference type="PROSITE" id="PS50931"/>
    </source>
</evidence>
<comment type="caution">
    <text evidence="6">The sequence shown here is derived from an EMBL/GenBank/DDBJ whole genome shotgun (WGS) entry which is preliminary data.</text>
</comment>
<dbReference type="InterPro" id="IPR000847">
    <property type="entry name" value="LysR_HTH_N"/>
</dbReference>
<reference evidence="6 7" key="1">
    <citation type="submission" date="2021-01" db="EMBL/GenBank/DDBJ databases">
        <title>Whole genome shotgun sequence of Asanoa siamensis NBRC 107932.</title>
        <authorList>
            <person name="Komaki H."/>
            <person name="Tamura T."/>
        </authorList>
    </citation>
    <scope>NUCLEOTIDE SEQUENCE [LARGE SCALE GENOMIC DNA]</scope>
    <source>
        <strain evidence="6 7">NBRC 107932</strain>
    </source>
</reference>
<dbReference type="Proteomes" id="UP000604117">
    <property type="component" value="Unassembled WGS sequence"/>
</dbReference>
<name>A0ABQ4D443_9ACTN</name>
<sequence>MDLDLRKVRYFVAVAEELNFGRAADRLRIAQPALSRQIRALEKELHIELFERSSRGTALTPAGTQLLADAGPVLAAADAMERRARLAARGTAPFTVAFMPGILVTPVVRAFTDAYPGIGVEVLRTSYYEQVAVLHDGRADVSFVRLPVPVAGLTVVPLFAEARVVAVPAGHPLAGKERLHVDDIADEHLLQDPDLVPEWRDIARDVREGSSRWRSGPGSTMEEKLEHVAAEEGIIIVPRSTAALYTRPDVVYRPLDGIADNQVAVAYSTQRGSAEVEQFADLAVRLLRTN</sequence>
<keyword evidence="4" id="KW-0804">Transcription</keyword>
<evidence type="ECO:0000256" key="2">
    <source>
        <dbReference type="ARBA" id="ARBA00023015"/>
    </source>
</evidence>
<dbReference type="Gene3D" id="1.10.10.10">
    <property type="entry name" value="Winged helix-like DNA-binding domain superfamily/Winged helix DNA-binding domain"/>
    <property type="match status" value="1"/>
</dbReference>
<comment type="similarity">
    <text evidence="1">Belongs to the LysR transcriptional regulatory family.</text>
</comment>
<organism evidence="6 7">
    <name type="scientific">Asanoa siamensis</name>
    <dbReference type="NCBI Taxonomy" id="926357"/>
    <lineage>
        <taxon>Bacteria</taxon>
        <taxon>Bacillati</taxon>
        <taxon>Actinomycetota</taxon>
        <taxon>Actinomycetes</taxon>
        <taxon>Micromonosporales</taxon>
        <taxon>Micromonosporaceae</taxon>
        <taxon>Asanoa</taxon>
    </lineage>
</organism>
<dbReference type="InterPro" id="IPR005119">
    <property type="entry name" value="LysR_subst-bd"/>
</dbReference>
<dbReference type="SUPFAM" id="SSF53850">
    <property type="entry name" value="Periplasmic binding protein-like II"/>
    <property type="match status" value="1"/>
</dbReference>
<dbReference type="PROSITE" id="PS50931">
    <property type="entry name" value="HTH_LYSR"/>
    <property type="match status" value="1"/>
</dbReference>
<accession>A0ABQ4D443</accession>
<dbReference type="CDD" id="cd08414">
    <property type="entry name" value="PBP2_LTTR_aromatics_like"/>
    <property type="match status" value="1"/>
</dbReference>
<dbReference type="PRINTS" id="PR00039">
    <property type="entry name" value="HTHLYSR"/>
</dbReference>
<keyword evidence="7" id="KW-1185">Reference proteome</keyword>
<evidence type="ECO:0000313" key="7">
    <source>
        <dbReference type="Proteomes" id="UP000604117"/>
    </source>
</evidence>
<protein>
    <submittedName>
        <fullName evidence="6">LysR family transcriptional regulator</fullName>
    </submittedName>
</protein>
<proteinExistence type="inferred from homology"/>
<dbReference type="InterPro" id="IPR036388">
    <property type="entry name" value="WH-like_DNA-bd_sf"/>
</dbReference>
<gene>
    <name evidence="6" type="ORF">Asi02nite_75410</name>
</gene>
<keyword evidence="3" id="KW-0238">DNA-binding</keyword>
<dbReference type="Pfam" id="PF03466">
    <property type="entry name" value="LysR_substrate"/>
    <property type="match status" value="1"/>
</dbReference>
<evidence type="ECO:0000256" key="3">
    <source>
        <dbReference type="ARBA" id="ARBA00023125"/>
    </source>
</evidence>
<feature type="domain" description="HTH lysR-type" evidence="5">
    <location>
        <begin position="3"/>
        <end position="60"/>
    </location>
</feature>
<keyword evidence="2" id="KW-0805">Transcription regulation</keyword>
<dbReference type="Pfam" id="PF00126">
    <property type="entry name" value="HTH_1"/>
    <property type="match status" value="1"/>
</dbReference>
<dbReference type="EMBL" id="BONE01000114">
    <property type="protein sequence ID" value="GIF78023.1"/>
    <property type="molecule type" value="Genomic_DNA"/>
</dbReference>
<dbReference type="RefSeq" id="WP_203718862.1">
    <property type="nucleotide sequence ID" value="NZ_BONE01000114.1"/>
</dbReference>
<evidence type="ECO:0000256" key="1">
    <source>
        <dbReference type="ARBA" id="ARBA00009437"/>
    </source>
</evidence>
<evidence type="ECO:0000256" key="4">
    <source>
        <dbReference type="ARBA" id="ARBA00023163"/>
    </source>
</evidence>
<dbReference type="Gene3D" id="3.40.190.10">
    <property type="entry name" value="Periplasmic binding protein-like II"/>
    <property type="match status" value="2"/>
</dbReference>
<evidence type="ECO:0000313" key="6">
    <source>
        <dbReference type="EMBL" id="GIF78023.1"/>
    </source>
</evidence>
<dbReference type="InterPro" id="IPR036390">
    <property type="entry name" value="WH_DNA-bd_sf"/>
</dbReference>